<dbReference type="AlphaFoldDB" id="A0ABD1H585"/>
<accession>A0ABD1H585</accession>
<feature type="compositionally biased region" description="Basic and acidic residues" evidence="3">
    <location>
        <begin position="198"/>
        <end position="220"/>
    </location>
</feature>
<dbReference type="PANTHER" id="PTHR11089">
    <property type="entry name" value="GTP-BINDING PROTEIN-RELATED"/>
    <property type="match status" value="1"/>
</dbReference>
<dbReference type="InterPro" id="IPR050755">
    <property type="entry name" value="TRAFAC_YlqF/YawG_RiboMat"/>
</dbReference>
<keyword evidence="2" id="KW-0342">GTP-binding</keyword>
<dbReference type="PANTHER" id="PTHR11089:SF30">
    <property type="entry name" value="GUANINE NUCLEOTIDE-BINDING PROTEIN-LIKE 3 HOMOLOG"/>
    <property type="match status" value="1"/>
</dbReference>
<evidence type="ECO:0000256" key="2">
    <source>
        <dbReference type="ARBA" id="ARBA00023134"/>
    </source>
</evidence>
<proteinExistence type="predicted"/>
<feature type="compositionally biased region" description="Acidic residues" evidence="3">
    <location>
        <begin position="149"/>
        <end position="158"/>
    </location>
</feature>
<organism evidence="4 5">
    <name type="scientific">Salvia divinorum</name>
    <name type="common">Maria pastora</name>
    <name type="synonym">Diviner's sage</name>
    <dbReference type="NCBI Taxonomy" id="28513"/>
    <lineage>
        <taxon>Eukaryota</taxon>
        <taxon>Viridiplantae</taxon>
        <taxon>Streptophyta</taxon>
        <taxon>Embryophyta</taxon>
        <taxon>Tracheophyta</taxon>
        <taxon>Spermatophyta</taxon>
        <taxon>Magnoliopsida</taxon>
        <taxon>eudicotyledons</taxon>
        <taxon>Gunneridae</taxon>
        <taxon>Pentapetalae</taxon>
        <taxon>asterids</taxon>
        <taxon>lamiids</taxon>
        <taxon>Lamiales</taxon>
        <taxon>Lamiaceae</taxon>
        <taxon>Nepetoideae</taxon>
        <taxon>Mentheae</taxon>
        <taxon>Salviinae</taxon>
        <taxon>Salvia</taxon>
        <taxon>Salvia subgen. Calosphace</taxon>
    </lineage>
</organism>
<evidence type="ECO:0000313" key="5">
    <source>
        <dbReference type="Proteomes" id="UP001567538"/>
    </source>
</evidence>
<reference evidence="4 5" key="1">
    <citation type="submission" date="2024-06" db="EMBL/GenBank/DDBJ databases">
        <title>A chromosome level genome sequence of Diviner's sage (Salvia divinorum).</title>
        <authorList>
            <person name="Ford S.A."/>
            <person name="Ro D.-K."/>
            <person name="Ness R.W."/>
            <person name="Phillips M.A."/>
        </authorList>
    </citation>
    <scope>NUCLEOTIDE SEQUENCE [LARGE SCALE GENOMIC DNA]</scope>
    <source>
        <strain evidence="4">SAF-2024a</strain>
        <tissue evidence="4">Leaf</tissue>
    </source>
</reference>
<gene>
    <name evidence="4" type="ORF">AAHA92_18306</name>
</gene>
<name>A0ABD1H585_SALDI</name>
<evidence type="ECO:0000256" key="3">
    <source>
        <dbReference type="SAM" id="MobiDB-lite"/>
    </source>
</evidence>
<comment type="caution">
    <text evidence="4">The sequence shown here is derived from an EMBL/GenBank/DDBJ whole genome shotgun (WGS) entry which is preliminary data.</text>
</comment>
<dbReference type="EMBL" id="JBEAFC010000007">
    <property type="protein sequence ID" value="KAL1550329.1"/>
    <property type="molecule type" value="Genomic_DNA"/>
</dbReference>
<feature type="region of interest" description="Disordered" evidence="3">
    <location>
        <begin position="142"/>
        <end position="220"/>
    </location>
</feature>
<keyword evidence="1" id="KW-0547">Nucleotide-binding</keyword>
<evidence type="ECO:0000256" key="1">
    <source>
        <dbReference type="ARBA" id="ARBA00022741"/>
    </source>
</evidence>
<protein>
    <submittedName>
        <fullName evidence="4">Guanine nucleotide-binding protein-like NSN1</fullName>
    </submittedName>
</protein>
<dbReference type="GO" id="GO:0005525">
    <property type="term" value="F:GTP binding"/>
    <property type="evidence" value="ECO:0007669"/>
    <property type="project" value="UniProtKB-KW"/>
</dbReference>
<dbReference type="Proteomes" id="UP001567538">
    <property type="component" value="Unassembled WGS sequence"/>
</dbReference>
<keyword evidence="5" id="KW-1185">Reference proteome</keyword>
<evidence type="ECO:0000313" key="4">
    <source>
        <dbReference type="EMBL" id="KAL1550329.1"/>
    </source>
</evidence>
<feature type="compositionally biased region" description="Polar residues" evidence="3">
    <location>
        <begin position="167"/>
        <end position="176"/>
    </location>
</feature>
<sequence length="220" mass="24610">MQEVHLDKKVKLLDSPGVMMLKSAANEKLDDPIGPVKDILKLCPDKALSGGVDVDATARVILHDWNEGKIPYHTMPPKRNADEPSSARIVTELGKEFNVDEVYGSETTFIGNLKSMNDFNPVEVPSNSPLNLDMVMLEDKEAPQGNDDQTMESGEDEQGDAKEKSATVRQNEQGMLNTKRRKADEKRRKKDNNQPSTMEHDGNDDYDFKVDYVKESATET</sequence>